<dbReference type="Pfam" id="PF02221">
    <property type="entry name" value="E1_DerP2_DerF2"/>
    <property type="match status" value="1"/>
</dbReference>
<feature type="signal peptide" evidence="4">
    <location>
        <begin position="1"/>
        <end position="16"/>
    </location>
</feature>
<protein>
    <submittedName>
        <fullName evidence="6">Group 2 allergen Tyr p 2</fullName>
    </submittedName>
</protein>
<dbReference type="InterPro" id="IPR003172">
    <property type="entry name" value="ML_dom"/>
</dbReference>
<evidence type="ECO:0000256" key="4">
    <source>
        <dbReference type="SAM" id="SignalP"/>
    </source>
</evidence>
<sequence length="142" mass="15255">MLKFAVVALLVAAVMAEDFKFQDCGHSEVKHLELSGCSGSHCVIHKGKDFMMTADLVSNQDTKKVHVKIVADVGGLKLPIPGVDEDGCKHIKCPLTKGEEAKFTYSMNIPKLIPNIKAHVIATLSGDHGVMACVNVDGEVKN</sequence>
<evidence type="ECO:0000256" key="3">
    <source>
        <dbReference type="ARBA" id="ARBA00022525"/>
    </source>
</evidence>
<feature type="domain" description="MD-2-related lipid-recognition" evidence="5">
    <location>
        <begin position="21"/>
        <end position="138"/>
    </location>
</feature>
<dbReference type="InterPro" id="IPR039670">
    <property type="entry name" value="NPC2-like"/>
</dbReference>
<reference evidence="6" key="1">
    <citation type="submission" date="2007-08" db="EMBL/GenBank/DDBJ databases">
        <title>Isolation and characterization of group 2 allergen from Tyrophagus putrescentiae.</title>
        <authorList>
            <person name="Zhou T."/>
            <person name="Tan C.L."/>
            <person name="Ramjan S.F.R."/>
            <person name="Chew F.T."/>
        </authorList>
    </citation>
    <scope>NUCLEOTIDE SEQUENCE</scope>
</reference>
<comment type="subcellular location">
    <subcellularLocation>
        <location evidence="1">Secreted</location>
    </subcellularLocation>
</comment>
<dbReference type="SUPFAM" id="SSF81296">
    <property type="entry name" value="E set domains"/>
    <property type="match status" value="1"/>
</dbReference>
<name>A7XZK8_TYRPU</name>
<dbReference type="Allergome" id="657">
    <property type="allergen name" value="Tyr p 2"/>
</dbReference>
<evidence type="ECO:0000256" key="2">
    <source>
        <dbReference type="ARBA" id="ARBA00006370"/>
    </source>
</evidence>
<evidence type="ECO:0000313" key="6">
    <source>
        <dbReference type="EMBL" id="ABU97477.1"/>
    </source>
</evidence>
<keyword evidence="3" id="KW-0964">Secreted</keyword>
<dbReference type="Gene3D" id="2.60.40.770">
    <property type="match status" value="1"/>
</dbReference>
<dbReference type="GO" id="GO:0015918">
    <property type="term" value="P:sterol transport"/>
    <property type="evidence" value="ECO:0007669"/>
    <property type="project" value="InterPro"/>
</dbReference>
<keyword evidence="4" id="KW-0732">Signal</keyword>
<organism evidence="6">
    <name type="scientific">Tyrophagus putrescentiae</name>
    <name type="common">Mold mite</name>
    <name type="synonym">Acarus putrescentiae</name>
    <dbReference type="NCBI Taxonomy" id="59818"/>
    <lineage>
        <taxon>Eukaryota</taxon>
        <taxon>Metazoa</taxon>
        <taxon>Ecdysozoa</taxon>
        <taxon>Arthropoda</taxon>
        <taxon>Chelicerata</taxon>
        <taxon>Arachnida</taxon>
        <taxon>Acari</taxon>
        <taxon>Acariformes</taxon>
        <taxon>Sarcoptiformes</taxon>
        <taxon>Astigmata</taxon>
        <taxon>Acaroidea</taxon>
        <taxon>Acaridae</taxon>
        <taxon>Tyrophaginae</taxon>
        <taxon>Tyrophagus</taxon>
    </lineage>
</organism>
<dbReference type="GO" id="GO:0032934">
    <property type="term" value="F:sterol binding"/>
    <property type="evidence" value="ECO:0007669"/>
    <property type="project" value="InterPro"/>
</dbReference>
<evidence type="ECO:0000259" key="5">
    <source>
        <dbReference type="SMART" id="SM00737"/>
    </source>
</evidence>
<evidence type="ECO:0000256" key="1">
    <source>
        <dbReference type="ARBA" id="ARBA00004613"/>
    </source>
</evidence>
<proteinExistence type="evidence at transcript level"/>
<dbReference type="EMBL" id="EU106626">
    <property type="protein sequence ID" value="ABU97477.1"/>
    <property type="molecule type" value="mRNA"/>
</dbReference>
<dbReference type="InterPro" id="IPR014756">
    <property type="entry name" value="Ig_E-set"/>
</dbReference>
<dbReference type="GO" id="GO:0005576">
    <property type="term" value="C:extracellular region"/>
    <property type="evidence" value="ECO:0007669"/>
    <property type="project" value="UniProtKB-SubCell"/>
</dbReference>
<dbReference type="AlphaFoldDB" id="A7XZK8"/>
<dbReference type="SMR" id="A7XZK8"/>
<dbReference type="PANTHER" id="PTHR11306:SF68">
    <property type="entry name" value="NPC INTRACELLULAR CHOLESTEROL TRANSPORTER 2"/>
    <property type="match status" value="1"/>
</dbReference>
<accession>A7XZK8</accession>
<comment type="similarity">
    <text evidence="2">Belongs to the NPC2 family.</text>
</comment>
<dbReference type="OrthoDB" id="6489064at2759"/>
<dbReference type="SMART" id="SM00737">
    <property type="entry name" value="ML"/>
    <property type="match status" value="1"/>
</dbReference>
<dbReference type="PANTHER" id="PTHR11306">
    <property type="entry name" value="NIEMANN PICK TYPE C2 PROTEIN NPC2-RELATED"/>
    <property type="match status" value="1"/>
</dbReference>
<feature type="chain" id="PRO_5002717523" evidence="4">
    <location>
        <begin position="17"/>
        <end position="142"/>
    </location>
</feature>
<dbReference type="FunFam" id="2.60.40.770:FF:000001">
    <property type="entry name" value="NPC intracellular cholesterol transporter 2"/>
    <property type="match status" value="1"/>
</dbReference>